<dbReference type="InterPro" id="IPR052742">
    <property type="entry name" value="Mito_N-acetyltransferase"/>
</dbReference>
<dbReference type="Pfam" id="PF00583">
    <property type="entry name" value="Acetyltransf_1"/>
    <property type="match status" value="1"/>
</dbReference>
<dbReference type="CDD" id="cd04301">
    <property type="entry name" value="NAT_SF"/>
    <property type="match status" value="1"/>
</dbReference>
<sequence length="164" mass="18641">MQKEVTIRAVKPEDYDQIWEIIRQVIKTGDTYVFDPDSSREKILGYWIAPDKHCFVAEVNGAVAGSFLIKSNQPDLGNHVANASYIVHPEFRGLGIGRMMGEASISKARELGYHAMQFNYVIKTNTTAVTLWKSLGFRIVGEVPNAYRHQQLGLTNVYIFYREL</sequence>
<evidence type="ECO:0000313" key="3">
    <source>
        <dbReference type="Proteomes" id="UP000011135"/>
    </source>
</evidence>
<dbReference type="SUPFAM" id="SSF55729">
    <property type="entry name" value="Acyl-CoA N-acyltransferases (Nat)"/>
    <property type="match status" value="1"/>
</dbReference>
<dbReference type="EMBL" id="AMZN01000089">
    <property type="protein sequence ID" value="ELR68869.1"/>
    <property type="molecule type" value="Genomic_DNA"/>
</dbReference>
<dbReference type="RefSeq" id="WP_009582805.1">
    <property type="nucleotide sequence ID" value="NZ_AMZN01000089.1"/>
</dbReference>
<keyword evidence="2" id="KW-0808">Transferase</keyword>
<evidence type="ECO:0000313" key="2">
    <source>
        <dbReference type="EMBL" id="ELR68869.1"/>
    </source>
</evidence>
<accession>L8JMY1</accession>
<dbReference type="eggNOG" id="COG1247">
    <property type="taxonomic scope" value="Bacteria"/>
</dbReference>
<dbReference type="InterPro" id="IPR000182">
    <property type="entry name" value="GNAT_dom"/>
</dbReference>
<dbReference type="PANTHER" id="PTHR43138">
    <property type="entry name" value="ACETYLTRANSFERASE, GNAT FAMILY"/>
    <property type="match status" value="1"/>
</dbReference>
<dbReference type="Gene3D" id="3.40.630.30">
    <property type="match status" value="1"/>
</dbReference>
<evidence type="ECO:0000259" key="1">
    <source>
        <dbReference type="PROSITE" id="PS51186"/>
    </source>
</evidence>
<reference evidence="2 3" key="1">
    <citation type="submission" date="2012-12" db="EMBL/GenBank/DDBJ databases">
        <title>Genome assembly of Fulvivirga imtechensis AK7.</title>
        <authorList>
            <person name="Nupur N."/>
            <person name="Khatri I."/>
            <person name="Kumar R."/>
            <person name="Subramanian S."/>
            <person name="Pinnaka A."/>
        </authorList>
    </citation>
    <scope>NUCLEOTIDE SEQUENCE [LARGE SCALE GENOMIC DNA]</scope>
    <source>
        <strain evidence="2 3">AK7</strain>
    </source>
</reference>
<dbReference type="GO" id="GO:0016747">
    <property type="term" value="F:acyltransferase activity, transferring groups other than amino-acyl groups"/>
    <property type="evidence" value="ECO:0007669"/>
    <property type="project" value="InterPro"/>
</dbReference>
<gene>
    <name evidence="2" type="ORF">C900_05695</name>
</gene>
<dbReference type="PROSITE" id="PS51186">
    <property type="entry name" value="GNAT"/>
    <property type="match status" value="1"/>
</dbReference>
<organism evidence="2 3">
    <name type="scientific">Fulvivirga imtechensis AK7</name>
    <dbReference type="NCBI Taxonomy" id="1237149"/>
    <lineage>
        <taxon>Bacteria</taxon>
        <taxon>Pseudomonadati</taxon>
        <taxon>Bacteroidota</taxon>
        <taxon>Cytophagia</taxon>
        <taxon>Cytophagales</taxon>
        <taxon>Fulvivirgaceae</taxon>
        <taxon>Fulvivirga</taxon>
    </lineage>
</organism>
<name>L8JMY1_9BACT</name>
<dbReference type="PANTHER" id="PTHR43138:SF1">
    <property type="entry name" value="N-ACETYLTRANSFERASE ACA1"/>
    <property type="match status" value="1"/>
</dbReference>
<dbReference type="STRING" id="1237149.C900_05695"/>
<proteinExistence type="predicted"/>
<feature type="domain" description="N-acetyltransferase" evidence="1">
    <location>
        <begin position="5"/>
        <end position="163"/>
    </location>
</feature>
<dbReference type="Proteomes" id="UP000011135">
    <property type="component" value="Unassembled WGS sequence"/>
</dbReference>
<protein>
    <submittedName>
        <fullName evidence="2">Histone acetyltransferase HPA2</fullName>
    </submittedName>
</protein>
<comment type="caution">
    <text evidence="2">The sequence shown here is derived from an EMBL/GenBank/DDBJ whole genome shotgun (WGS) entry which is preliminary data.</text>
</comment>
<dbReference type="OrthoDB" id="5319888at2"/>
<keyword evidence="3" id="KW-1185">Reference proteome</keyword>
<dbReference type="AlphaFoldDB" id="L8JMY1"/>
<dbReference type="InterPro" id="IPR016181">
    <property type="entry name" value="Acyl_CoA_acyltransferase"/>
</dbReference>